<name>A0A1F6GQV6_9PROT</name>
<dbReference type="AlphaFoldDB" id="A0A1F6GQV6"/>
<gene>
    <name evidence="2" type="ORF">A2557_10345</name>
</gene>
<reference evidence="2 3" key="1">
    <citation type="journal article" date="2016" name="Nat. Commun.">
        <title>Thousands of microbial genomes shed light on interconnected biogeochemical processes in an aquifer system.</title>
        <authorList>
            <person name="Anantharaman K."/>
            <person name="Brown C.T."/>
            <person name="Hug L.A."/>
            <person name="Sharon I."/>
            <person name="Castelle C.J."/>
            <person name="Probst A.J."/>
            <person name="Thomas B.C."/>
            <person name="Singh A."/>
            <person name="Wilkins M.J."/>
            <person name="Karaoz U."/>
            <person name="Brodie E.L."/>
            <person name="Williams K.H."/>
            <person name="Hubbard S.S."/>
            <person name="Banfield J.F."/>
        </authorList>
    </citation>
    <scope>NUCLEOTIDE SEQUENCE [LARGE SCALE GENOMIC DNA]</scope>
</reference>
<feature type="transmembrane region" description="Helical" evidence="1">
    <location>
        <begin position="6"/>
        <end position="23"/>
    </location>
</feature>
<feature type="transmembrane region" description="Helical" evidence="1">
    <location>
        <begin position="61"/>
        <end position="86"/>
    </location>
</feature>
<evidence type="ECO:0000256" key="1">
    <source>
        <dbReference type="SAM" id="Phobius"/>
    </source>
</evidence>
<protein>
    <submittedName>
        <fullName evidence="2">Uncharacterized protein</fullName>
    </submittedName>
</protein>
<keyword evidence="1" id="KW-1133">Transmembrane helix</keyword>
<proteinExistence type="predicted"/>
<feature type="transmembrane region" description="Helical" evidence="1">
    <location>
        <begin position="141"/>
        <end position="161"/>
    </location>
</feature>
<feature type="transmembrane region" description="Helical" evidence="1">
    <location>
        <begin position="168"/>
        <end position="187"/>
    </location>
</feature>
<keyword evidence="1" id="KW-0812">Transmembrane</keyword>
<evidence type="ECO:0000313" key="3">
    <source>
        <dbReference type="Proteomes" id="UP000177583"/>
    </source>
</evidence>
<organism evidence="2 3">
    <name type="scientific">Candidatus Lambdaproteobacteria bacterium RIFOXYD2_FULL_56_26</name>
    <dbReference type="NCBI Taxonomy" id="1817773"/>
    <lineage>
        <taxon>Bacteria</taxon>
        <taxon>Pseudomonadati</taxon>
        <taxon>Pseudomonadota</taxon>
        <taxon>Candidatus Lambdaproteobacteria</taxon>
    </lineage>
</organism>
<feature type="transmembrane region" description="Helical" evidence="1">
    <location>
        <begin position="35"/>
        <end position="55"/>
    </location>
</feature>
<feature type="transmembrane region" description="Helical" evidence="1">
    <location>
        <begin position="98"/>
        <end position="121"/>
    </location>
</feature>
<keyword evidence="1" id="KW-0472">Membrane</keyword>
<dbReference type="Proteomes" id="UP000177583">
    <property type="component" value="Unassembled WGS sequence"/>
</dbReference>
<feature type="transmembrane region" description="Helical" evidence="1">
    <location>
        <begin position="420"/>
        <end position="441"/>
    </location>
</feature>
<sequence length="464" mass="50165">MSLGLIGWPGAWGWAGWVWPWFWSKGFREPQPLGLGAFGLGLVSSQSLWLVPLLLQSHPFAVGPLALALGLRLLSWWLLLGLLWVWSRRTSRWSPQSLFFLCFPFLYLLQAWSGEFFPPMAWPVPSPVAQEPWLGLYGPGLPLWGTLGIEVCLVWAALLLGQRWGHKTLPLALLALGLPWFTGGLVLRPLPAGPVLKVAYLPRSGLLGVNPEEGPALEDVKTRTAKALALGVDLVVWPESALPDWGQSDLEILASLLGPGQGLLVGADRKQEGQSVQQGIFGLLGEEQFEFSLATTEAQVSQKGTLRRAGPLFPVHSFGLAPGLGFEPYGDGWYRQREAQAEGYVHLFSASGLSPLAKELLAGLGQAKGRQSFKPVLLVANGTLSGPLDTSLKGQDPGTWVPPMIGGVVELWGVEPVSPYYSFGWALLLPLGLTVTLLGLWRNKKPSLSKISATFVQSTPGSSP</sequence>
<comment type="caution">
    <text evidence="2">The sequence shown here is derived from an EMBL/GenBank/DDBJ whole genome shotgun (WGS) entry which is preliminary data.</text>
</comment>
<evidence type="ECO:0000313" key="2">
    <source>
        <dbReference type="EMBL" id="OGH00526.1"/>
    </source>
</evidence>
<dbReference type="EMBL" id="MFNF01000045">
    <property type="protein sequence ID" value="OGH00526.1"/>
    <property type="molecule type" value="Genomic_DNA"/>
</dbReference>
<accession>A0A1F6GQV6</accession>